<evidence type="ECO:0000256" key="2">
    <source>
        <dbReference type="ARBA" id="ARBA00022840"/>
    </source>
</evidence>
<dbReference type="PANTHER" id="PTHR22942">
    <property type="entry name" value="RECA/RAD51/RADA DNA STRAND-PAIRING FAMILY MEMBER"/>
    <property type="match status" value="1"/>
</dbReference>
<protein>
    <recommendedName>
        <fullName evidence="3">RecA family profile 1 domain-containing protein</fullName>
    </recommendedName>
</protein>
<dbReference type="InterPro" id="IPR013632">
    <property type="entry name" value="Rad51_C"/>
</dbReference>
<sequence length="523" mass="58168">MDLHSQVDVTGDGQHSAINAAICAHGLTTLDLLSSAYASDRVGASSQLAKRLGRSIREVDTYLDTIKDMASSSVVRNDIRKREIISTGLPTLDEQLGGGIRMGEITEVFGASGSGKSQFLLNLTGKQNSKCVYISTESTIETRRLESMASDNINIMDKVYCVYCPDLESQDHIIQTQLPVLLENDVEREIKLVIIDSISHHLRREDAISNVSYLRTKISEQEMELNAVPEYADIKAGLDAQHGVFFKGSPIYRNISARTLYVLQLYRSLQQLASKYNLAIVVANQVSDKPDTREPLDNPLSYEMQLGHFAGWDISTILSHQGRAQNSNEEIKSTYAELLQSLDTNKRTKLQDHPNGDFDPRYASKTAKNLSQSQTELLDKLHNATNCTTKKYLPALGYQWTRRITARILLMKTYKPKISMPSSSSSGGSVDPETGLTYDQLMAGFNMPDSQIEGVKKRPHGKDTNQRVDANTLAQLVEGWNIERYARVVSSPYTATNSESPSRFNKIPFEISTGGIHEGLHND</sequence>
<feature type="domain" description="RecA family profile 1" evidence="3">
    <location>
        <begin position="81"/>
        <end position="286"/>
    </location>
</feature>
<proteinExistence type="predicted"/>
<dbReference type="PANTHER" id="PTHR22942:SF66">
    <property type="entry name" value="RE19845P"/>
    <property type="match status" value="1"/>
</dbReference>
<accession>A0ABP0E9H3</accession>
<dbReference type="PROSITE" id="PS50162">
    <property type="entry name" value="RECA_2"/>
    <property type="match status" value="1"/>
</dbReference>
<dbReference type="InterPro" id="IPR027417">
    <property type="entry name" value="P-loop_NTPase"/>
</dbReference>
<keyword evidence="5" id="KW-1185">Reference proteome</keyword>
<reference evidence="4 5" key="1">
    <citation type="submission" date="2024-01" db="EMBL/GenBank/DDBJ databases">
        <authorList>
            <consortium name="Genoscope - CEA"/>
            <person name="William W."/>
        </authorList>
    </citation>
    <scope>NUCLEOTIDE SEQUENCE [LARGE SCALE GENOMIC DNA]</scope>
    <source>
        <strain evidence="4 5">29B2s-10</strain>
    </source>
</reference>
<gene>
    <name evidence="4" type="ORF">CAAN4_C10000</name>
</gene>
<evidence type="ECO:0000259" key="3">
    <source>
        <dbReference type="PROSITE" id="PS50162"/>
    </source>
</evidence>
<keyword evidence="2" id="KW-0067">ATP-binding</keyword>
<keyword evidence="1" id="KW-0547">Nucleotide-binding</keyword>
<dbReference type="Pfam" id="PF08423">
    <property type="entry name" value="Rad51"/>
    <property type="match status" value="1"/>
</dbReference>
<dbReference type="InterPro" id="IPR003593">
    <property type="entry name" value="AAA+_ATPase"/>
</dbReference>
<evidence type="ECO:0000313" key="5">
    <source>
        <dbReference type="Proteomes" id="UP001497600"/>
    </source>
</evidence>
<dbReference type="SMART" id="SM00382">
    <property type="entry name" value="AAA"/>
    <property type="match status" value="1"/>
</dbReference>
<organism evidence="4 5">
    <name type="scientific">[Candida] anglica</name>
    <dbReference type="NCBI Taxonomy" id="148631"/>
    <lineage>
        <taxon>Eukaryota</taxon>
        <taxon>Fungi</taxon>
        <taxon>Dikarya</taxon>
        <taxon>Ascomycota</taxon>
        <taxon>Saccharomycotina</taxon>
        <taxon>Pichiomycetes</taxon>
        <taxon>Debaryomycetaceae</taxon>
        <taxon>Kurtzmaniella</taxon>
    </lineage>
</organism>
<dbReference type="EMBL" id="OZ004255">
    <property type="protein sequence ID" value="CAK7901006.1"/>
    <property type="molecule type" value="Genomic_DNA"/>
</dbReference>
<evidence type="ECO:0000256" key="1">
    <source>
        <dbReference type="ARBA" id="ARBA00022741"/>
    </source>
</evidence>
<dbReference type="SUPFAM" id="SSF52540">
    <property type="entry name" value="P-loop containing nucleoside triphosphate hydrolases"/>
    <property type="match status" value="1"/>
</dbReference>
<dbReference type="Proteomes" id="UP001497600">
    <property type="component" value="Chromosome C"/>
</dbReference>
<dbReference type="Gene3D" id="3.40.50.300">
    <property type="entry name" value="P-loop containing nucleotide triphosphate hydrolases"/>
    <property type="match status" value="1"/>
</dbReference>
<dbReference type="InterPro" id="IPR020588">
    <property type="entry name" value="RecA_ATP-bd"/>
</dbReference>
<evidence type="ECO:0000313" key="4">
    <source>
        <dbReference type="EMBL" id="CAK7901006.1"/>
    </source>
</evidence>
<name>A0ABP0E9H3_9ASCO</name>